<accession>A0A3D4SZP3</accession>
<protein>
    <recommendedName>
        <fullName evidence="5">Secreted protein</fullName>
    </recommendedName>
</protein>
<dbReference type="STRING" id="863239.GCA_000213935_01598"/>
<dbReference type="AlphaFoldDB" id="A0A3D4SZP3"/>
<evidence type="ECO:0000313" key="3">
    <source>
        <dbReference type="EMBL" id="HCT14756.1"/>
    </source>
</evidence>
<evidence type="ECO:0008006" key="5">
    <source>
        <dbReference type="Google" id="ProtNLM"/>
    </source>
</evidence>
<evidence type="ECO:0000313" key="4">
    <source>
        <dbReference type="Proteomes" id="UP000261739"/>
    </source>
</evidence>
<gene>
    <name evidence="3" type="ORF">DIW82_08215</name>
</gene>
<organism evidence="3 4">
    <name type="scientific">Corynebacterium nuruki</name>
    <dbReference type="NCBI Taxonomy" id="1032851"/>
    <lineage>
        <taxon>Bacteria</taxon>
        <taxon>Bacillati</taxon>
        <taxon>Actinomycetota</taxon>
        <taxon>Actinomycetes</taxon>
        <taxon>Mycobacteriales</taxon>
        <taxon>Corynebacteriaceae</taxon>
        <taxon>Corynebacterium</taxon>
    </lineage>
</organism>
<feature type="chain" id="PRO_5017774738" description="Secreted protein" evidence="2">
    <location>
        <begin position="23"/>
        <end position="98"/>
    </location>
</feature>
<dbReference type="EMBL" id="DQID01000212">
    <property type="protein sequence ID" value="HCT14756.1"/>
    <property type="molecule type" value="Genomic_DNA"/>
</dbReference>
<comment type="caution">
    <text evidence="3">The sequence shown here is derived from an EMBL/GenBank/DDBJ whole genome shotgun (WGS) entry which is preliminary data.</text>
</comment>
<name>A0A3D4SZP3_9CORY</name>
<evidence type="ECO:0000256" key="1">
    <source>
        <dbReference type="SAM" id="MobiDB-lite"/>
    </source>
</evidence>
<reference evidence="3 4" key="1">
    <citation type="journal article" date="2018" name="Nat. Biotechnol.">
        <title>A standardized bacterial taxonomy based on genome phylogeny substantially revises the tree of life.</title>
        <authorList>
            <person name="Parks D.H."/>
            <person name="Chuvochina M."/>
            <person name="Waite D.W."/>
            <person name="Rinke C."/>
            <person name="Skarshewski A."/>
            <person name="Chaumeil P.A."/>
            <person name="Hugenholtz P."/>
        </authorList>
    </citation>
    <scope>NUCLEOTIDE SEQUENCE [LARGE SCALE GENOMIC DNA]</scope>
    <source>
        <strain evidence="3">UBA11247</strain>
    </source>
</reference>
<feature type="region of interest" description="Disordered" evidence="1">
    <location>
        <begin position="28"/>
        <end position="48"/>
    </location>
</feature>
<evidence type="ECO:0000256" key="2">
    <source>
        <dbReference type="SAM" id="SignalP"/>
    </source>
</evidence>
<keyword evidence="2" id="KW-0732">Signal</keyword>
<sequence length="98" mass="9777">MSVRRLTTVAATGLLTVGTAFAAVPAAGAEAPDVPDRPSASPIEFSNDSYDAAGELPPPLDSIAQGSVFAGVLGSTVGFLSLCFLTDIVPSLPGNCPT</sequence>
<proteinExistence type="predicted"/>
<dbReference type="RefSeq" id="WP_010120459.1">
    <property type="nucleotide sequence ID" value="NZ_DAITTW010000024.1"/>
</dbReference>
<dbReference type="Proteomes" id="UP000261739">
    <property type="component" value="Unassembled WGS sequence"/>
</dbReference>
<feature type="signal peptide" evidence="2">
    <location>
        <begin position="1"/>
        <end position="22"/>
    </location>
</feature>